<organism evidence="3 4">
    <name type="scientific">Ophiobolus disseminans</name>
    <dbReference type="NCBI Taxonomy" id="1469910"/>
    <lineage>
        <taxon>Eukaryota</taxon>
        <taxon>Fungi</taxon>
        <taxon>Dikarya</taxon>
        <taxon>Ascomycota</taxon>
        <taxon>Pezizomycotina</taxon>
        <taxon>Dothideomycetes</taxon>
        <taxon>Pleosporomycetidae</taxon>
        <taxon>Pleosporales</taxon>
        <taxon>Pleosporineae</taxon>
        <taxon>Phaeosphaeriaceae</taxon>
        <taxon>Ophiobolus</taxon>
    </lineage>
</organism>
<evidence type="ECO:0000256" key="1">
    <source>
        <dbReference type="SAM" id="MobiDB-lite"/>
    </source>
</evidence>
<evidence type="ECO:0000259" key="2">
    <source>
        <dbReference type="Pfam" id="PF06985"/>
    </source>
</evidence>
<feature type="compositionally biased region" description="Basic and acidic residues" evidence="1">
    <location>
        <begin position="493"/>
        <end position="510"/>
    </location>
</feature>
<protein>
    <recommendedName>
        <fullName evidence="2">Heterokaryon incompatibility domain-containing protein</fullName>
    </recommendedName>
</protein>
<name>A0A6A6ZPY0_9PLEO</name>
<keyword evidence="4" id="KW-1185">Reference proteome</keyword>
<gene>
    <name evidence="3" type="ORF">CC86DRAFT_81114</name>
</gene>
<accession>A0A6A6ZPY0</accession>
<feature type="region of interest" description="Disordered" evidence="1">
    <location>
        <begin position="487"/>
        <end position="514"/>
    </location>
</feature>
<dbReference type="Proteomes" id="UP000799424">
    <property type="component" value="Unassembled WGS sequence"/>
</dbReference>
<dbReference type="EMBL" id="MU006234">
    <property type="protein sequence ID" value="KAF2822659.1"/>
    <property type="molecule type" value="Genomic_DNA"/>
</dbReference>
<reference evidence="3" key="1">
    <citation type="journal article" date="2020" name="Stud. Mycol.">
        <title>101 Dothideomycetes genomes: a test case for predicting lifestyles and emergence of pathogens.</title>
        <authorList>
            <person name="Haridas S."/>
            <person name="Albert R."/>
            <person name="Binder M."/>
            <person name="Bloem J."/>
            <person name="Labutti K."/>
            <person name="Salamov A."/>
            <person name="Andreopoulos B."/>
            <person name="Baker S."/>
            <person name="Barry K."/>
            <person name="Bills G."/>
            <person name="Bluhm B."/>
            <person name="Cannon C."/>
            <person name="Castanera R."/>
            <person name="Culley D."/>
            <person name="Daum C."/>
            <person name="Ezra D."/>
            <person name="Gonzalez J."/>
            <person name="Henrissat B."/>
            <person name="Kuo A."/>
            <person name="Liang C."/>
            <person name="Lipzen A."/>
            <person name="Lutzoni F."/>
            <person name="Magnuson J."/>
            <person name="Mondo S."/>
            <person name="Nolan M."/>
            <person name="Ohm R."/>
            <person name="Pangilinan J."/>
            <person name="Park H.-J."/>
            <person name="Ramirez L."/>
            <person name="Alfaro M."/>
            <person name="Sun H."/>
            <person name="Tritt A."/>
            <person name="Yoshinaga Y."/>
            <person name="Zwiers L.-H."/>
            <person name="Turgeon B."/>
            <person name="Goodwin S."/>
            <person name="Spatafora J."/>
            <person name="Crous P."/>
            <person name="Grigoriev I."/>
        </authorList>
    </citation>
    <scope>NUCLEOTIDE SEQUENCE</scope>
    <source>
        <strain evidence="3">CBS 113818</strain>
    </source>
</reference>
<proteinExistence type="predicted"/>
<dbReference type="InterPro" id="IPR052895">
    <property type="entry name" value="HetReg/Transcr_Mod"/>
</dbReference>
<evidence type="ECO:0000313" key="4">
    <source>
        <dbReference type="Proteomes" id="UP000799424"/>
    </source>
</evidence>
<dbReference type="PANTHER" id="PTHR24148:SF73">
    <property type="entry name" value="HET DOMAIN PROTEIN (AFU_ORTHOLOGUE AFUA_8G01020)"/>
    <property type="match status" value="1"/>
</dbReference>
<evidence type="ECO:0000313" key="3">
    <source>
        <dbReference type="EMBL" id="KAF2822659.1"/>
    </source>
</evidence>
<feature type="domain" description="Heterokaryon incompatibility" evidence="2">
    <location>
        <begin position="69"/>
        <end position="203"/>
    </location>
</feature>
<dbReference type="Pfam" id="PF06985">
    <property type="entry name" value="HET"/>
    <property type="match status" value="1"/>
</dbReference>
<dbReference type="OrthoDB" id="194358at2759"/>
<dbReference type="PANTHER" id="PTHR24148">
    <property type="entry name" value="ANKYRIN REPEAT DOMAIN-CONTAINING PROTEIN 39 HOMOLOG-RELATED"/>
    <property type="match status" value="1"/>
</dbReference>
<dbReference type="InterPro" id="IPR010730">
    <property type="entry name" value="HET"/>
</dbReference>
<sequence>MKRVNAFLNRSVPGKPELSPAPTENRAFEYKPLDETQSSLRLVTISSELSADGCIQCYLSHSTLDRASYVCASYRWGPPGDVRIHINGAPFYVRKNLFDFLDLIRNMPMTFYWIDAICIDQQNIPERNHQIKQMGQIYSRAFLVYSWLGKMPSMAPFVTHLRAGSQWLHGQTGLPRNTIIQARDTVRSCVFNNEYWNRAWVTPEVVLARSVLILVGREPFKLPDLVQAMNNFEHPDLLSGFSDCAFAQFVAMVNTNKPRTRTLIHLIDDLRDRECIIPRDRIYSLLPLCCDFQHPQVDYNQPSEDLAFDVLKRSDELLCTCSALLIAQTLFLVDHDEQSDIHADTMIYIEFDIKGLRFDRHAMLCNDQIYSWGHYKLIGTDMFGHDELFPDFCPAFATLMDALQAQAIEMSVDTPHFENNLVPSPAATTPFLLRMMDEEHVQGMLNGFGKALTITSHDSQSDTSTVRVALWLLSELIPRTIPLCSKSAHRKEKGKDSDENASTHDQDGLAHRSMSMSMERRGTEIYWGQNLDVRRIDSAGPLRHPEDEGPISRLRLVKCPIVTSP</sequence>
<dbReference type="AlphaFoldDB" id="A0A6A6ZPY0"/>